<dbReference type="EC" id="6.1.1.14" evidence="11"/>
<evidence type="ECO:0000256" key="6">
    <source>
        <dbReference type="ARBA" id="ARBA00022741"/>
    </source>
</evidence>
<sequence length="683" mass="73679">MPELLVELFSEEIPARMQARAAEDLARLLADALKPAGLVLEGVRSFHGPRRIALSCTLPAATAAVEEERRGPRADATGPALEGFLRATGLPREGLEERDTGKGVYLYAVIRRPGRPTAELLAEALPALLRRFPWPKSMRWGDGSGFTWVRPLQRILCVFDGAAVPFALAAEGDDGHGLRTGEKTEGHRILSPGAFAARDAASWEAGLRERHVVADAAEREALIERGVAELATAEGLEVVPDRGLLAEVAGLVEWPVPLLGRIDDAFMDLPAEVMRTSMRVNQRYFALRHRDGRAANRFALVANIPATDGGAKIIAGNERVLRARLSDARFFWDNDRKAGLESFLPKLEGVTFHAKLGTQAQRVERIVALARHLAPLVGADTELAARAAKLCKADLASGMVGEFPELQGVMGGYYAREAGLDPRIADAIAQHYRPLGPTDAVPSEPMAVAVALADKLDTLAGFFAVGEKPTGSGDPFALRRAALGVIRIIRENELRLPLRQVFAAARPDAPVGELLDFLLERLRVQLRAEGQRHDVVAASIGSDDDLTRILARGEALKALLDTEDGANLLAAYKRAANILRIEEKKDGRAYSGPVNAGLLAAPEEAALDSAIAEIWPLTRQRLDAEDFAGATGALARLRAPVDAFFDKVVVNAEDPQLRVNRLLLLSSLRAAADQVAELSKIEA</sequence>
<gene>
    <name evidence="11 13" type="primary">glyS</name>
    <name evidence="13" type="ORF">OF850_11405</name>
</gene>
<dbReference type="Pfam" id="PF05746">
    <property type="entry name" value="DALR_1"/>
    <property type="match status" value="1"/>
</dbReference>
<dbReference type="NCBIfam" id="TIGR00211">
    <property type="entry name" value="glyS"/>
    <property type="match status" value="1"/>
</dbReference>
<dbReference type="PRINTS" id="PR01045">
    <property type="entry name" value="TRNASYNTHGB"/>
</dbReference>
<dbReference type="SUPFAM" id="SSF109604">
    <property type="entry name" value="HD-domain/PDEase-like"/>
    <property type="match status" value="1"/>
</dbReference>
<proteinExistence type="inferred from homology"/>
<evidence type="ECO:0000256" key="3">
    <source>
        <dbReference type="ARBA" id="ARBA00011209"/>
    </source>
</evidence>
<dbReference type="PROSITE" id="PS50861">
    <property type="entry name" value="AA_TRNA_LIGASE_II_GLYAB"/>
    <property type="match status" value="1"/>
</dbReference>
<organism evidence="13 14">
    <name type="scientific">Sabulicella glaciei</name>
    <dbReference type="NCBI Taxonomy" id="2984948"/>
    <lineage>
        <taxon>Bacteria</taxon>
        <taxon>Pseudomonadati</taxon>
        <taxon>Pseudomonadota</taxon>
        <taxon>Alphaproteobacteria</taxon>
        <taxon>Acetobacterales</taxon>
        <taxon>Acetobacteraceae</taxon>
        <taxon>Sabulicella</taxon>
    </lineage>
</organism>
<evidence type="ECO:0000256" key="11">
    <source>
        <dbReference type="HAMAP-Rule" id="MF_00255"/>
    </source>
</evidence>
<keyword evidence="6 11" id="KW-0547">Nucleotide-binding</keyword>
<comment type="caution">
    <text evidence="13">The sequence shown here is derived from an EMBL/GenBank/DDBJ whole genome shotgun (WGS) entry which is preliminary data.</text>
</comment>
<evidence type="ECO:0000256" key="1">
    <source>
        <dbReference type="ARBA" id="ARBA00004496"/>
    </source>
</evidence>
<comment type="similarity">
    <text evidence="2 11">Belongs to the class-II aminoacyl-tRNA synthetase family.</text>
</comment>
<dbReference type="GO" id="GO:0004820">
    <property type="term" value="F:glycine-tRNA ligase activity"/>
    <property type="evidence" value="ECO:0007669"/>
    <property type="project" value="UniProtKB-EC"/>
</dbReference>
<comment type="catalytic activity">
    <reaction evidence="10 11">
        <text>tRNA(Gly) + glycine + ATP = glycyl-tRNA(Gly) + AMP + diphosphate</text>
        <dbReference type="Rhea" id="RHEA:16013"/>
        <dbReference type="Rhea" id="RHEA-COMP:9664"/>
        <dbReference type="Rhea" id="RHEA-COMP:9683"/>
        <dbReference type="ChEBI" id="CHEBI:30616"/>
        <dbReference type="ChEBI" id="CHEBI:33019"/>
        <dbReference type="ChEBI" id="CHEBI:57305"/>
        <dbReference type="ChEBI" id="CHEBI:78442"/>
        <dbReference type="ChEBI" id="CHEBI:78522"/>
        <dbReference type="ChEBI" id="CHEBI:456215"/>
        <dbReference type="EC" id="6.1.1.14"/>
    </reaction>
</comment>
<protein>
    <recommendedName>
        <fullName evidence="11">Glycine--tRNA ligase beta subunit</fullName>
        <ecNumber evidence="11">6.1.1.14</ecNumber>
    </recommendedName>
    <alternativeName>
        <fullName evidence="11">Glycyl-tRNA synthetase beta subunit</fullName>
        <shortName evidence="11">GlyRS</shortName>
    </alternativeName>
</protein>
<dbReference type="PANTHER" id="PTHR30075">
    <property type="entry name" value="GLYCYL-TRNA SYNTHETASE"/>
    <property type="match status" value="1"/>
</dbReference>
<keyword evidence="4 11" id="KW-0963">Cytoplasm</keyword>
<evidence type="ECO:0000256" key="7">
    <source>
        <dbReference type="ARBA" id="ARBA00022840"/>
    </source>
</evidence>
<comment type="subunit">
    <text evidence="3 11">Tetramer of two alpha and two beta subunits.</text>
</comment>
<feature type="domain" description="DALR anticodon binding" evidence="12">
    <location>
        <begin position="569"/>
        <end position="673"/>
    </location>
</feature>
<dbReference type="EMBL" id="JAPFQI010000007">
    <property type="protein sequence ID" value="MCW8086236.1"/>
    <property type="molecule type" value="Genomic_DNA"/>
</dbReference>
<evidence type="ECO:0000313" key="14">
    <source>
        <dbReference type="Proteomes" id="UP001526430"/>
    </source>
</evidence>
<dbReference type="Pfam" id="PF02092">
    <property type="entry name" value="tRNA_synt_2f"/>
    <property type="match status" value="1"/>
</dbReference>
<dbReference type="InterPro" id="IPR015944">
    <property type="entry name" value="Gly-tRNA-synth_bsu"/>
</dbReference>
<reference evidence="13 14" key="1">
    <citation type="submission" date="2022-10" db="EMBL/GenBank/DDBJ databases">
        <title>Roseococcus glaciei nov., sp. nov., isolated from glacier.</title>
        <authorList>
            <person name="Liu Q."/>
            <person name="Xin Y.-H."/>
        </authorList>
    </citation>
    <scope>NUCLEOTIDE SEQUENCE [LARGE SCALE GENOMIC DNA]</scope>
    <source>
        <strain evidence="13 14">MDT2-1-1</strain>
    </source>
</reference>
<accession>A0ABT3NVT6</accession>
<keyword evidence="9 11" id="KW-0030">Aminoacyl-tRNA synthetase</keyword>
<evidence type="ECO:0000256" key="4">
    <source>
        <dbReference type="ARBA" id="ARBA00022490"/>
    </source>
</evidence>
<evidence type="ECO:0000313" key="13">
    <source>
        <dbReference type="EMBL" id="MCW8086236.1"/>
    </source>
</evidence>
<dbReference type="Proteomes" id="UP001526430">
    <property type="component" value="Unassembled WGS sequence"/>
</dbReference>
<keyword evidence="5 11" id="KW-0436">Ligase</keyword>
<keyword evidence="8 11" id="KW-0648">Protein biosynthesis</keyword>
<comment type="subcellular location">
    <subcellularLocation>
        <location evidence="1 11">Cytoplasm</location>
    </subcellularLocation>
</comment>
<keyword evidence="14" id="KW-1185">Reference proteome</keyword>
<dbReference type="PANTHER" id="PTHR30075:SF2">
    <property type="entry name" value="GLYCINE--TRNA LIGASE, CHLOROPLASTIC_MITOCHONDRIAL 2"/>
    <property type="match status" value="1"/>
</dbReference>
<dbReference type="InterPro" id="IPR006194">
    <property type="entry name" value="Gly-tRNA-synth_heterodimer"/>
</dbReference>
<keyword evidence="7 11" id="KW-0067">ATP-binding</keyword>
<name>A0ABT3NVT6_9PROT</name>
<evidence type="ECO:0000259" key="12">
    <source>
        <dbReference type="Pfam" id="PF05746"/>
    </source>
</evidence>
<dbReference type="RefSeq" id="WP_301590222.1">
    <property type="nucleotide sequence ID" value="NZ_JAPFQI010000007.1"/>
</dbReference>
<dbReference type="HAMAP" id="MF_00255">
    <property type="entry name" value="Gly_tRNA_synth_beta"/>
    <property type="match status" value="1"/>
</dbReference>
<dbReference type="InterPro" id="IPR008909">
    <property type="entry name" value="DALR_anticod-bd"/>
</dbReference>
<evidence type="ECO:0000256" key="10">
    <source>
        <dbReference type="ARBA" id="ARBA00047937"/>
    </source>
</evidence>
<evidence type="ECO:0000256" key="9">
    <source>
        <dbReference type="ARBA" id="ARBA00023146"/>
    </source>
</evidence>
<evidence type="ECO:0000256" key="5">
    <source>
        <dbReference type="ARBA" id="ARBA00022598"/>
    </source>
</evidence>
<evidence type="ECO:0000256" key="2">
    <source>
        <dbReference type="ARBA" id="ARBA00008226"/>
    </source>
</evidence>
<evidence type="ECO:0000256" key="8">
    <source>
        <dbReference type="ARBA" id="ARBA00022917"/>
    </source>
</evidence>